<feature type="domain" description="2Fe-2S ferredoxin-type" evidence="1">
    <location>
        <begin position="10"/>
        <end position="103"/>
    </location>
</feature>
<dbReference type="GO" id="GO:0051537">
    <property type="term" value="F:2 iron, 2 sulfur cluster binding"/>
    <property type="evidence" value="ECO:0007669"/>
    <property type="project" value="InterPro"/>
</dbReference>
<dbReference type="Pfam" id="PF00111">
    <property type="entry name" value="Fer2"/>
    <property type="match status" value="1"/>
</dbReference>
<dbReference type="AlphaFoldDB" id="A0A975HGY0"/>
<reference evidence="2" key="2">
    <citation type="submission" date="2021-04" db="EMBL/GenBank/DDBJ databases">
        <title>Isolation and genomic analysis of the ibuprofen-degrading bacterium Sphingomonas strain MPO218.</title>
        <authorList>
            <person name="Aulestia M."/>
            <person name="Flores A."/>
            <person name="Mangas E.L."/>
            <person name="Perez-Pulido A.J."/>
            <person name="Santero E."/>
            <person name="Camacho E.M."/>
        </authorList>
    </citation>
    <scope>NUCLEOTIDE SEQUENCE</scope>
    <source>
        <strain evidence="2">MPO218</strain>
        <plasmid evidence="2">pIBU218</plasmid>
    </source>
</reference>
<sequence>MGHPAAEPGHRFRVRVAGTPVQFLAPADIPLLHGMIAAGASAVTVGCRGGGCGICRIRVIGGLYRALPMSRSRISEADEAAGIVLACRIIPQGDLEIEVLPLNAWRKTEPKRGDAAPENPGEN</sequence>
<geneLocation type="plasmid" evidence="2 3">
    <name>pIBU218</name>
</geneLocation>
<gene>
    <name evidence="2" type="ORF">HRJ34_28395</name>
</gene>
<dbReference type="Proteomes" id="UP000664914">
    <property type="component" value="Plasmid pIBU218"/>
</dbReference>
<protein>
    <submittedName>
        <fullName evidence="2">2Fe-2S iron-sulfur cluster binding domain-containing protein</fullName>
    </submittedName>
</protein>
<reference evidence="2" key="1">
    <citation type="submission" date="2020-07" db="EMBL/GenBank/DDBJ databases">
        <authorList>
            <person name="Camacho E."/>
        </authorList>
    </citation>
    <scope>NUCLEOTIDE SEQUENCE</scope>
    <source>
        <strain evidence="2">MPO218</strain>
        <plasmid evidence="2">pIBU218</plasmid>
    </source>
</reference>
<dbReference type="InterPro" id="IPR012675">
    <property type="entry name" value="Beta-grasp_dom_sf"/>
</dbReference>
<organism evidence="2 3">
    <name type="scientific">Rhizorhabdus wittichii</name>
    <dbReference type="NCBI Taxonomy" id="160791"/>
    <lineage>
        <taxon>Bacteria</taxon>
        <taxon>Pseudomonadati</taxon>
        <taxon>Pseudomonadota</taxon>
        <taxon>Alphaproteobacteria</taxon>
        <taxon>Sphingomonadales</taxon>
        <taxon>Sphingomonadaceae</taxon>
        <taxon>Rhizorhabdus</taxon>
    </lineage>
</organism>
<dbReference type="Gene3D" id="3.10.20.30">
    <property type="match status" value="1"/>
</dbReference>
<evidence type="ECO:0000259" key="1">
    <source>
        <dbReference type="PROSITE" id="PS51085"/>
    </source>
</evidence>
<evidence type="ECO:0000313" key="3">
    <source>
        <dbReference type="Proteomes" id="UP000664914"/>
    </source>
</evidence>
<dbReference type="InterPro" id="IPR036010">
    <property type="entry name" value="2Fe-2S_ferredoxin-like_sf"/>
</dbReference>
<dbReference type="EMBL" id="CP059320">
    <property type="protein sequence ID" value="QTH24913.1"/>
    <property type="molecule type" value="Genomic_DNA"/>
</dbReference>
<keyword evidence="2" id="KW-0614">Plasmid</keyword>
<proteinExistence type="predicted"/>
<accession>A0A975HGY0</accession>
<dbReference type="SUPFAM" id="SSF54292">
    <property type="entry name" value="2Fe-2S ferredoxin-like"/>
    <property type="match status" value="1"/>
</dbReference>
<dbReference type="InterPro" id="IPR006058">
    <property type="entry name" value="2Fe2S_fd_BS"/>
</dbReference>
<dbReference type="PROSITE" id="PS51085">
    <property type="entry name" value="2FE2S_FER_2"/>
    <property type="match status" value="1"/>
</dbReference>
<name>A0A975HGY0_9SPHN</name>
<dbReference type="PROSITE" id="PS00197">
    <property type="entry name" value="2FE2S_FER_1"/>
    <property type="match status" value="1"/>
</dbReference>
<evidence type="ECO:0000313" key="2">
    <source>
        <dbReference type="EMBL" id="QTH24913.1"/>
    </source>
</evidence>
<dbReference type="InterPro" id="IPR001041">
    <property type="entry name" value="2Fe-2S_ferredoxin-type"/>
</dbReference>